<feature type="transmembrane region" description="Helical" evidence="1">
    <location>
        <begin position="20"/>
        <end position="44"/>
    </location>
</feature>
<proteinExistence type="predicted"/>
<evidence type="ECO:0000256" key="1">
    <source>
        <dbReference type="SAM" id="Phobius"/>
    </source>
</evidence>
<protein>
    <submittedName>
        <fullName evidence="2">Uncharacterized protein DUF4012</fullName>
    </submittedName>
</protein>
<keyword evidence="1" id="KW-0812">Transmembrane</keyword>
<dbReference type="InterPro" id="IPR025101">
    <property type="entry name" value="DUF4012"/>
</dbReference>
<accession>A0A495K188</accession>
<reference evidence="2 3" key="1">
    <citation type="submission" date="2018-10" db="EMBL/GenBank/DDBJ databases">
        <title>Sequencing the genomes of 1000 actinobacteria strains.</title>
        <authorList>
            <person name="Klenk H.-P."/>
        </authorList>
    </citation>
    <scope>NUCLEOTIDE SEQUENCE [LARGE SCALE GENOMIC DNA]</scope>
    <source>
        <strain evidence="2 3">DSM 44343</strain>
    </source>
</reference>
<name>A0A495K188_WILMA</name>
<dbReference type="AlphaFoldDB" id="A0A495K188"/>
<keyword evidence="1" id="KW-0472">Membrane</keyword>
<sequence>MTHAVTDQPEPRRRPRRLRWWILAVLGVLVVLVVVGLYLAYLAFSAKGSLESARGHASSAQRAFLAGDTDKAVREANAAVVQAAAANGDTHNPVWSAVAVVPWLGDPLQSVRDLTESVEGLSKDVLVPTAELADVINPNNLRTEDNTINTVALAQVQPELGTIATRAEELEADVAATDGSWLGVVSDAQTELHDQLTESARFIRGTDTAAQLLPPMLGAGGQRNYFFGFQTPAESRATGGLLGAYGVVSAENGRVNVDNLGANNTIRPPADPVDLGEEFDFNYGYNRPYTDVRNSNISAHFPFAAQIWMSMWEQQSGTRLDGAVAMDPVALSYLLKATGPIKLAGGETITGDNVTEITLSTSYKQFGGDNPARKAYLQEIARKAVSSLTALRGNTGKVLEALGRGVHERRIMVYSADEGEQKLLAAAGLTHEVAETEAPYAEVVVGNLAGNKIDYFLQRSITYRADKCEGDRRKAVVEVELTNTVEDMSLPPYVIGSLGNPQLQLPNGTNFASVTLYATSGANLESVTVDGDPMLYSSGTERGHPFVTGQVKIPAGKTVVLKYELDEPASSGTPQVPVQPLVDEPQITVDVPACKE</sequence>
<evidence type="ECO:0000313" key="3">
    <source>
        <dbReference type="Proteomes" id="UP000274762"/>
    </source>
</evidence>
<organism evidence="2 3">
    <name type="scientific">Williamsia marianensis</name>
    <dbReference type="NCBI Taxonomy" id="85044"/>
    <lineage>
        <taxon>Bacteria</taxon>
        <taxon>Bacillati</taxon>
        <taxon>Actinomycetota</taxon>
        <taxon>Actinomycetes</taxon>
        <taxon>Mycobacteriales</taxon>
        <taxon>Nocardiaceae</taxon>
        <taxon>Williamsia</taxon>
    </lineage>
</organism>
<gene>
    <name evidence="2" type="ORF">DFJ75_1000</name>
</gene>
<evidence type="ECO:0000313" key="2">
    <source>
        <dbReference type="EMBL" id="RKR94209.1"/>
    </source>
</evidence>
<dbReference type="Pfam" id="PF13196">
    <property type="entry name" value="DUF4012"/>
    <property type="match status" value="1"/>
</dbReference>
<dbReference type="RefSeq" id="WP_245968925.1">
    <property type="nucleotide sequence ID" value="NZ_CBCRXS010000006.1"/>
</dbReference>
<keyword evidence="1" id="KW-1133">Transmembrane helix</keyword>
<dbReference type="Proteomes" id="UP000274762">
    <property type="component" value="Unassembled WGS sequence"/>
</dbReference>
<dbReference type="EMBL" id="RBKV01000001">
    <property type="protein sequence ID" value="RKR94209.1"/>
    <property type="molecule type" value="Genomic_DNA"/>
</dbReference>
<comment type="caution">
    <text evidence="2">The sequence shown here is derived from an EMBL/GenBank/DDBJ whole genome shotgun (WGS) entry which is preliminary data.</text>
</comment>